<name>A0A1I7D5Z6_9RHOB</name>
<dbReference type="EMBL" id="FPAW01000023">
    <property type="protein sequence ID" value="SFU07071.1"/>
    <property type="molecule type" value="Genomic_DNA"/>
</dbReference>
<evidence type="ECO:0000313" key="2">
    <source>
        <dbReference type="EMBL" id="SFU07071.1"/>
    </source>
</evidence>
<reference evidence="2 3" key="1">
    <citation type="submission" date="2016-10" db="EMBL/GenBank/DDBJ databases">
        <authorList>
            <person name="de Groot N.N."/>
        </authorList>
    </citation>
    <scope>NUCLEOTIDE SEQUENCE [LARGE SCALE GENOMIC DNA]</scope>
    <source>
        <strain evidence="2 3">CGMCC 1.10959</strain>
    </source>
</reference>
<evidence type="ECO:0000313" key="3">
    <source>
        <dbReference type="Proteomes" id="UP000182466"/>
    </source>
</evidence>
<dbReference type="RefSeq" id="WP_027263749.1">
    <property type="nucleotide sequence ID" value="NZ_FPAW01000023.1"/>
</dbReference>
<dbReference type="AlphaFoldDB" id="A0A1I7D5Z6"/>
<keyword evidence="1" id="KW-0472">Membrane</keyword>
<gene>
    <name evidence="2" type="ORF">SAMN05216236_12332</name>
</gene>
<dbReference type="STRING" id="999627.SAMN05216236_12332"/>
<dbReference type="OrthoDB" id="7867097at2"/>
<dbReference type="Proteomes" id="UP000182466">
    <property type="component" value="Unassembled WGS sequence"/>
</dbReference>
<accession>A0A1I7D5Z6</accession>
<keyword evidence="1" id="KW-0812">Transmembrane</keyword>
<feature type="transmembrane region" description="Helical" evidence="1">
    <location>
        <begin position="16"/>
        <end position="33"/>
    </location>
</feature>
<dbReference type="eggNOG" id="ENOG5032SN0">
    <property type="taxonomic scope" value="Bacteria"/>
</dbReference>
<proteinExistence type="predicted"/>
<sequence length="143" mass="16365">MSADFEYTRQGRTSRMAALLTAIYAVLTGAVVLMDAAWWLMAGLALLTLPALWDWYANPSAGVRLTGSHLYWHSGRRHGDLALAQIDHMRFDTRWDFSIRVRAVLTDGKRVHLPFEAIPPHREFEKHLQARGMAVKRSHFAFF</sequence>
<keyword evidence="1" id="KW-1133">Transmembrane helix</keyword>
<organism evidence="2 3">
    <name type="scientific">Sedimentitalea nanhaiensis</name>
    <dbReference type="NCBI Taxonomy" id="999627"/>
    <lineage>
        <taxon>Bacteria</taxon>
        <taxon>Pseudomonadati</taxon>
        <taxon>Pseudomonadota</taxon>
        <taxon>Alphaproteobacteria</taxon>
        <taxon>Rhodobacterales</taxon>
        <taxon>Paracoccaceae</taxon>
        <taxon>Sedimentitalea</taxon>
    </lineage>
</organism>
<protein>
    <submittedName>
        <fullName evidence="2">Uncharacterized protein</fullName>
    </submittedName>
</protein>
<keyword evidence="3" id="KW-1185">Reference proteome</keyword>
<evidence type="ECO:0000256" key="1">
    <source>
        <dbReference type="SAM" id="Phobius"/>
    </source>
</evidence>